<sequence>MSLRLLVRRTSRSNQKNGRLIIAAKIVFGLYVVGGLLFFCSAFLGLAPSYLPWLMLVVVTLCIIVIALIIIDTARRFP</sequence>
<gene>
    <name evidence="2" type="ORF">A2671_00995</name>
</gene>
<name>A0A1F6CF21_9BACT</name>
<evidence type="ECO:0000313" key="2">
    <source>
        <dbReference type="EMBL" id="OGG47799.1"/>
    </source>
</evidence>
<feature type="transmembrane region" description="Helical" evidence="1">
    <location>
        <begin position="50"/>
        <end position="71"/>
    </location>
</feature>
<proteinExistence type="predicted"/>
<feature type="transmembrane region" description="Helical" evidence="1">
    <location>
        <begin position="20"/>
        <end position="44"/>
    </location>
</feature>
<protein>
    <submittedName>
        <fullName evidence="2">Uncharacterized protein</fullName>
    </submittedName>
</protein>
<keyword evidence="1" id="KW-0812">Transmembrane</keyword>
<evidence type="ECO:0000313" key="3">
    <source>
        <dbReference type="Proteomes" id="UP000178344"/>
    </source>
</evidence>
<comment type="caution">
    <text evidence="2">The sequence shown here is derived from an EMBL/GenBank/DDBJ whole genome shotgun (WGS) entry which is preliminary data.</text>
</comment>
<evidence type="ECO:0000256" key="1">
    <source>
        <dbReference type="SAM" id="Phobius"/>
    </source>
</evidence>
<accession>A0A1F6CF21</accession>
<reference evidence="2 3" key="1">
    <citation type="journal article" date="2016" name="Nat. Commun.">
        <title>Thousands of microbial genomes shed light on interconnected biogeochemical processes in an aquifer system.</title>
        <authorList>
            <person name="Anantharaman K."/>
            <person name="Brown C.T."/>
            <person name="Hug L.A."/>
            <person name="Sharon I."/>
            <person name="Castelle C.J."/>
            <person name="Probst A.J."/>
            <person name="Thomas B.C."/>
            <person name="Singh A."/>
            <person name="Wilkins M.J."/>
            <person name="Karaoz U."/>
            <person name="Brodie E.L."/>
            <person name="Williams K.H."/>
            <person name="Hubbard S.S."/>
            <person name="Banfield J.F."/>
        </authorList>
    </citation>
    <scope>NUCLEOTIDE SEQUENCE [LARGE SCALE GENOMIC DNA]</scope>
</reference>
<organism evidence="2 3">
    <name type="scientific">Candidatus Kaiserbacteria bacterium RIFCSPHIGHO2_01_FULL_49_13</name>
    <dbReference type="NCBI Taxonomy" id="1798477"/>
    <lineage>
        <taxon>Bacteria</taxon>
        <taxon>Candidatus Kaiseribacteriota</taxon>
    </lineage>
</organism>
<dbReference type="Proteomes" id="UP000178344">
    <property type="component" value="Unassembled WGS sequence"/>
</dbReference>
<keyword evidence="1" id="KW-0472">Membrane</keyword>
<dbReference type="EMBL" id="MFKQ01000002">
    <property type="protein sequence ID" value="OGG47799.1"/>
    <property type="molecule type" value="Genomic_DNA"/>
</dbReference>
<keyword evidence="1" id="KW-1133">Transmembrane helix</keyword>
<dbReference type="AlphaFoldDB" id="A0A1F6CF21"/>